<keyword evidence="3" id="KW-1185">Reference proteome</keyword>
<dbReference type="OrthoDB" id="9794572at2"/>
<dbReference type="Gene3D" id="2.60.120.260">
    <property type="entry name" value="Galactose-binding domain-like"/>
    <property type="match status" value="1"/>
</dbReference>
<dbReference type="AlphaFoldDB" id="A0A4Q2KDB6"/>
<dbReference type="Gene3D" id="2.115.10.20">
    <property type="entry name" value="Glycosyl hydrolase domain, family 43"/>
    <property type="match status" value="1"/>
</dbReference>
<keyword evidence="1" id="KW-0732">Signal</keyword>
<dbReference type="SUPFAM" id="SSF49373">
    <property type="entry name" value="Invasin/intimin cell-adhesion fragments"/>
    <property type="match status" value="1"/>
</dbReference>
<evidence type="ECO:0000313" key="2">
    <source>
        <dbReference type="EMBL" id="RXZ61383.1"/>
    </source>
</evidence>
<reference evidence="2 3" key="1">
    <citation type="journal article" date="2019" name="Gut">
        <title>Antibiotics-induced monodominance of a novel gut bacterial order.</title>
        <authorList>
            <person name="Hildebrand F."/>
            <person name="Moitinho-Silva L."/>
            <person name="Blasche S."/>
            <person name="Jahn M.T."/>
            <person name="Gossmann T.I."/>
            <person name="Heuerta-Cepas J."/>
            <person name="Hercog R."/>
            <person name="Luetge M."/>
            <person name="Bahram M."/>
            <person name="Pryszlak A."/>
            <person name="Alves R.J."/>
            <person name="Waszak S.M."/>
            <person name="Zhu A."/>
            <person name="Ye L."/>
            <person name="Costea P.I."/>
            <person name="Aalvink S."/>
            <person name="Belzer C."/>
            <person name="Forslund S.K."/>
            <person name="Sunagawa S."/>
            <person name="Hentschel U."/>
            <person name="Merten C."/>
            <person name="Patil K.R."/>
            <person name="Benes V."/>
            <person name="Bork P."/>
        </authorList>
    </citation>
    <scope>NUCLEOTIDE SEQUENCE [LARGE SCALE GENOMIC DNA]</scope>
    <source>
        <strain evidence="2 3">HDS1380</strain>
    </source>
</reference>
<dbReference type="SUPFAM" id="SSF75005">
    <property type="entry name" value="Arabinanase/levansucrase/invertase"/>
    <property type="match status" value="1"/>
</dbReference>
<dbReference type="InterPro" id="IPR023296">
    <property type="entry name" value="Glyco_hydro_beta-prop_sf"/>
</dbReference>
<name>A0A4Q2KDB6_9FIRM</name>
<feature type="signal peptide" evidence="1">
    <location>
        <begin position="1"/>
        <end position="22"/>
    </location>
</feature>
<evidence type="ECO:0000313" key="3">
    <source>
        <dbReference type="Proteomes" id="UP000291269"/>
    </source>
</evidence>
<dbReference type="RefSeq" id="WP_129224021.1">
    <property type="nucleotide sequence ID" value="NZ_SDOZ01000002.1"/>
</dbReference>
<dbReference type="Gene3D" id="2.60.40.1080">
    <property type="match status" value="1"/>
</dbReference>
<sequence length="718" mass="79265">MIKRLSRLIFCALLVCALSFSAIGCGNTGSGDDNPPDPPVEKLTDHVSLKILPDTDKLVHSPNPRVVENSYRYGPSMILDEEGTLHMWTSSPGRFKTQWDWIRYRSSDNGGTSWSDETIALTPTPGTDDAWSVCDPGAVKIGEYYYIGYTSCYNVYGRDNNVFVARSKNVYGPFNEKWNGQGWSTSEAQPVVYFDEAATDTPKSDAFGAGEPTFVVKDGVIYMYYTWDNNAAGEEGDNSVRVATAPADDENWPAKLEYRGVAFERGDGEAEDSGDVAYLEAYDRFIFVNVSRRYMDNCRIAVRQSADGITWDEEVSYTSTNFTKYAHNGGLSKRSDGHIRKGDPVYFAYAHAENSNATVVNWATRICKVTFKVSEKVETDRGITRLQKVPSQATTTGSAPQSVFVSDPYVRIRMGKPAHQLRIKLLDNNMETRVLSASEIANIEFYGYDTSIVDISESGLVTAKKTGMTHVYMKYGGDDRLSDNFIVYVGEGAFTEAIGSNAAGLDALTDSDVDTVYNTQANGEKWMGLQTADGKNAPLKGVHLYSQIEAGFYPATFKVQVRSAGGEWTDTEKWSYHFLSEPSTSTAIVPVTIVFDETISANGVRIVGAGATETTAIGLSGMEAFADEDEISVTSVRAMRSEIRLHIGDTSQLKLYVRYRFQFQYEIYFREQGVTYGNYDTSVISVGENGLVTAKAKGETTITADWNGTQIPVRVIVD</sequence>
<proteinExistence type="predicted"/>
<accession>A0A4Q2KDB6</accession>
<evidence type="ECO:0008006" key="4">
    <source>
        <dbReference type="Google" id="ProtNLM"/>
    </source>
</evidence>
<dbReference type="EMBL" id="SDOZ01000002">
    <property type="protein sequence ID" value="RXZ61383.1"/>
    <property type="molecule type" value="Genomic_DNA"/>
</dbReference>
<dbReference type="InterPro" id="IPR008979">
    <property type="entry name" value="Galactose-bd-like_sf"/>
</dbReference>
<dbReference type="Proteomes" id="UP000291269">
    <property type="component" value="Unassembled WGS sequence"/>
</dbReference>
<dbReference type="InterPro" id="IPR008964">
    <property type="entry name" value="Invasin/intimin_cell_adhesion"/>
</dbReference>
<feature type="chain" id="PRO_5039335449" description="BIG2 domain-containing protein" evidence="1">
    <location>
        <begin position="23"/>
        <end position="718"/>
    </location>
</feature>
<dbReference type="SUPFAM" id="SSF49785">
    <property type="entry name" value="Galactose-binding domain-like"/>
    <property type="match status" value="1"/>
</dbReference>
<comment type="caution">
    <text evidence="2">The sequence shown here is derived from an EMBL/GenBank/DDBJ whole genome shotgun (WGS) entry which is preliminary data.</text>
</comment>
<evidence type="ECO:0000256" key="1">
    <source>
        <dbReference type="SAM" id="SignalP"/>
    </source>
</evidence>
<gene>
    <name evidence="2" type="ORF">ESZ91_03060</name>
</gene>
<protein>
    <recommendedName>
        <fullName evidence="4">BIG2 domain-containing protein</fullName>
    </recommendedName>
</protein>
<dbReference type="PROSITE" id="PS51257">
    <property type="entry name" value="PROKAR_LIPOPROTEIN"/>
    <property type="match status" value="1"/>
</dbReference>
<organism evidence="2 3">
    <name type="scientific">Candidatus Borkfalkia ceftriaxoniphila</name>
    <dbReference type="NCBI Taxonomy" id="2508949"/>
    <lineage>
        <taxon>Bacteria</taxon>
        <taxon>Bacillati</taxon>
        <taxon>Bacillota</taxon>
        <taxon>Clostridia</taxon>
        <taxon>Christensenellales</taxon>
        <taxon>Christensenellaceae</taxon>
        <taxon>Candidatus Borkfalkia</taxon>
    </lineage>
</organism>